<dbReference type="PANTHER" id="PTHR11439:SF509">
    <property type="entry name" value="RNA-DIRECTED DNA POLYMERASE"/>
    <property type="match status" value="1"/>
</dbReference>
<comment type="caution">
    <text evidence="2">The sequence shown here is derived from an EMBL/GenBank/DDBJ whole genome shotgun (WGS) entry which is preliminary data.</text>
</comment>
<evidence type="ECO:0000313" key="3">
    <source>
        <dbReference type="Proteomes" id="UP001151760"/>
    </source>
</evidence>
<gene>
    <name evidence="2" type="ORF">Tco_1042990</name>
</gene>
<dbReference type="Proteomes" id="UP001151760">
    <property type="component" value="Unassembled WGS sequence"/>
</dbReference>
<reference evidence="2" key="2">
    <citation type="submission" date="2022-01" db="EMBL/GenBank/DDBJ databases">
        <authorList>
            <person name="Yamashiro T."/>
            <person name="Shiraishi A."/>
            <person name="Satake H."/>
            <person name="Nakayama K."/>
        </authorList>
    </citation>
    <scope>NUCLEOTIDE SEQUENCE</scope>
</reference>
<evidence type="ECO:0008006" key="4">
    <source>
        <dbReference type="Google" id="ProtNLM"/>
    </source>
</evidence>
<feature type="compositionally biased region" description="Basic and acidic residues" evidence="1">
    <location>
        <begin position="270"/>
        <end position="311"/>
    </location>
</feature>
<reference evidence="2" key="1">
    <citation type="journal article" date="2022" name="Int. J. Mol. Sci.">
        <title>Draft Genome of Tanacetum Coccineum: Genomic Comparison of Closely Related Tanacetum-Family Plants.</title>
        <authorList>
            <person name="Yamashiro T."/>
            <person name="Shiraishi A."/>
            <person name="Nakayama K."/>
            <person name="Satake H."/>
        </authorList>
    </citation>
    <scope>NUCLEOTIDE SEQUENCE</scope>
</reference>
<dbReference type="CDD" id="cd09272">
    <property type="entry name" value="RNase_HI_RT_Ty1"/>
    <property type="match status" value="1"/>
</dbReference>
<keyword evidence="3" id="KW-1185">Reference proteome</keyword>
<name>A0ABQ5GKS6_9ASTR</name>
<dbReference type="PANTHER" id="PTHR11439">
    <property type="entry name" value="GAG-POL-RELATED RETROTRANSPOSON"/>
    <property type="match status" value="1"/>
</dbReference>
<accession>A0ABQ5GKS6</accession>
<dbReference type="EMBL" id="BQNB010018609">
    <property type="protein sequence ID" value="GJT76265.1"/>
    <property type="molecule type" value="Genomic_DNA"/>
</dbReference>
<proteinExistence type="predicted"/>
<protein>
    <recommendedName>
        <fullName evidence="4">Retrovirus-related Pol polyprotein from transposon TNT 1-94</fullName>
    </recommendedName>
</protein>
<evidence type="ECO:0000256" key="1">
    <source>
        <dbReference type="SAM" id="MobiDB-lite"/>
    </source>
</evidence>
<dbReference type="InterPro" id="IPR043502">
    <property type="entry name" value="DNA/RNA_pol_sf"/>
</dbReference>
<organism evidence="2 3">
    <name type="scientific">Tanacetum coccineum</name>
    <dbReference type="NCBI Taxonomy" id="301880"/>
    <lineage>
        <taxon>Eukaryota</taxon>
        <taxon>Viridiplantae</taxon>
        <taxon>Streptophyta</taxon>
        <taxon>Embryophyta</taxon>
        <taxon>Tracheophyta</taxon>
        <taxon>Spermatophyta</taxon>
        <taxon>Magnoliopsida</taxon>
        <taxon>eudicotyledons</taxon>
        <taxon>Gunneridae</taxon>
        <taxon>Pentapetalae</taxon>
        <taxon>asterids</taxon>
        <taxon>campanulids</taxon>
        <taxon>Asterales</taxon>
        <taxon>Asteraceae</taxon>
        <taxon>Asteroideae</taxon>
        <taxon>Anthemideae</taxon>
        <taxon>Anthemidinae</taxon>
        <taxon>Tanacetum</taxon>
    </lineage>
</organism>
<evidence type="ECO:0000313" key="2">
    <source>
        <dbReference type="EMBL" id="GJT76265.1"/>
    </source>
</evidence>
<sequence length="333" mass="38231">METGDTVGTPMEIKDNLDLDQNRTLVDASKYRSMIGALMYLTSSRSDIVYATCLCAQYQAKPTEKHLKEVKRIFRYLQGTANMGLWYTKDSGFELTGFSDADYTGCKDTFKSTSSGVQFLGEKLLMNYGFHFNKIPIYCDSKSAKAISCNPVQHTRTKHIAVHYHFIKEHVEKGTIELFFVKTDYQLADHFTKALPMDRFNYLVHHLGMRNLSPQELERLAKSRQNQRDLPRNTPLDRVEVLGMIEKRSKVRMGIMPTETELALEQSQQVKKDPRLSQAKDNDIKFKNKDIKSKIKIQEHKHAKGTSKEFPRPQGSKTQDVTRSEALYAMTTP</sequence>
<feature type="region of interest" description="Disordered" evidence="1">
    <location>
        <begin position="265"/>
        <end position="333"/>
    </location>
</feature>
<dbReference type="SUPFAM" id="SSF56672">
    <property type="entry name" value="DNA/RNA polymerases"/>
    <property type="match status" value="1"/>
</dbReference>